<protein>
    <submittedName>
        <fullName evidence="1">Uncharacterized protein</fullName>
    </submittedName>
</protein>
<gene>
    <name evidence="1" type="primary">Contig11799.g12617</name>
    <name evidence="1" type="ORF">STYLEM_8992</name>
</gene>
<proteinExistence type="predicted"/>
<reference evidence="1 2" key="1">
    <citation type="submission" date="2014-06" db="EMBL/GenBank/DDBJ databases">
        <authorList>
            <person name="Swart Estienne"/>
        </authorList>
    </citation>
    <scope>NUCLEOTIDE SEQUENCE [LARGE SCALE GENOMIC DNA]</scope>
    <source>
        <strain evidence="1 2">130c</strain>
    </source>
</reference>
<dbReference type="Proteomes" id="UP000039865">
    <property type="component" value="Unassembled WGS sequence"/>
</dbReference>
<accession>A0A078ACL9</accession>
<organism evidence="1 2">
    <name type="scientific">Stylonychia lemnae</name>
    <name type="common">Ciliate</name>
    <dbReference type="NCBI Taxonomy" id="5949"/>
    <lineage>
        <taxon>Eukaryota</taxon>
        <taxon>Sar</taxon>
        <taxon>Alveolata</taxon>
        <taxon>Ciliophora</taxon>
        <taxon>Intramacronucleata</taxon>
        <taxon>Spirotrichea</taxon>
        <taxon>Stichotrichia</taxon>
        <taxon>Sporadotrichida</taxon>
        <taxon>Oxytrichidae</taxon>
        <taxon>Stylonychinae</taxon>
        <taxon>Stylonychia</taxon>
    </lineage>
</organism>
<dbReference type="AlphaFoldDB" id="A0A078ACL9"/>
<evidence type="ECO:0000313" key="2">
    <source>
        <dbReference type="Proteomes" id="UP000039865"/>
    </source>
</evidence>
<dbReference type="InParanoid" id="A0A078ACL9"/>
<keyword evidence="2" id="KW-1185">Reference proteome</keyword>
<evidence type="ECO:0000313" key="1">
    <source>
        <dbReference type="EMBL" id="CDW80000.1"/>
    </source>
</evidence>
<dbReference type="EMBL" id="CCKQ01008539">
    <property type="protein sequence ID" value="CDW80000.1"/>
    <property type="molecule type" value="Genomic_DNA"/>
</dbReference>
<sequence>MPNPQKNGTFYLKEVKEAINQQSTTSQAGYQNALLDLSWLWQELIAPFLIYYGPGPVVYPFPSVQMIEAGGIVGPTWKDYGLQNYFGRESIMPRVESLMEELYVNSPYGEDRESMGPIKYSEIYKIYKSKQ</sequence>
<name>A0A078ACL9_STYLE</name>